<dbReference type="Proteomes" id="UP000799776">
    <property type="component" value="Unassembled WGS sequence"/>
</dbReference>
<keyword evidence="3" id="KW-1185">Reference proteome</keyword>
<proteinExistence type="predicted"/>
<protein>
    <submittedName>
        <fullName evidence="2">Uncharacterized protein</fullName>
    </submittedName>
</protein>
<accession>A0A6A5YC22</accession>
<dbReference type="EMBL" id="ML978714">
    <property type="protein sequence ID" value="KAF2089219.1"/>
    <property type="molecule type" value="Genomic_DNA"/>
</dbReference>
<evidence type="ECO:0000256" key="1">
    <source>
        <dbReference type="SAM" id="MobiDB-lite"/>
    </source>
</evidence>
<name>A0A6A5YC22_9PEZI</name>
<feature type="region of interest" description="Disordered" evidence="1">
    <location>
        <begin position="90"/>
        <end position="133"/>
    </location>
</feature>
<organism evidence="2 3">
    <name type="scientific">Saccharata proteae CBS 121410</name>
    <dbReference type="NCBI Taxonomy" id="1314787"/>
    <lineage>
        <taxon>Eukaryota</taxon>
        <taxon>Fungi</taxon>
        <taxon>Dikarya</taxon>
        <taxon>Ascomycota</taxon>
        <taxon>Pezizomycotina</taxon>
        <taxon>Dothideomycetes</taxon>
        <taxon>Dothideomycetes incertae sedis</taxon>
        <taxon>Botryosphaeriales</taxon>
        <taxon>Saccharataceae</taxon>
        <taxon>Saccharata</taxon>
    </lineage>
</organism>
<evidence type="ECO:0000313" key="2">
    <source>
        <dbReference type="EMBL" id="KAF2089219.1"/>
    </source>
</evidence>
<feature type="compositionally biased region" description="Low complexity" evidence="1">
    <location>
        <begin position="118"/>
        <end position="127"/>
    </location>
</feature>
<reference evidence="2" key="1">
    <citation type="journal article" date="2020" name="Stud. Mycol.">
        <title>101 Dothideomycetes genomes: a test case for predicting lifestyles and emergence of pathogens.</title>
        <authorList>
            <person name="Haridas S."/>
            <person name="Albert R."/>
            <person name="Binder M."/>
            <person name="Bloem J."/>
            <person name="Labutti K."/>
            <person name="Salamov A."/>
            <person name="Andreopoulos B."/>
            <person name="Baker S."/>
            <person name="Barry K."/>
            <person name="Bills G."/>
            <person name="Bluhm B."/>
            <person name="Cannon C."/>
            <person name="Castanera R."/>
            <person name="Culley D."/>
            <person name="Daum C."/>
            <person name="Ezra D."/>
            <person name="Gonzalez J."/>
            <person name="Henrissat B."/>
            <person name="Kuo A."/>
            <person name="Liang C."/>
            <person name="Lipzen A."/>
            <person name="Lutzoni F."/>
            <person name="Magnuson J."/>
            <person name="Mondo S."/>
            <person name="Nolan M."/>
            <person name="Ohm R."/>
            <person name="Pangilinan J."/>
            <person name="Park H.-J."/>
            <person name="Ramirez L."/>
            <person name="Alfaro M."/>
            <person name="Sun H."/>
            <person name="Tritt A."/>
            <person name="Yoshinaga Y."/>
            <person name="Zwiers L.-H."/>
            <person name="Turgeon B."/>
            <person name="Goodwin S."/>
            <person name="Spatafora J."/>
            <person name="Crous P."/>
            <person name="Grigoriev I."/>
        </authorList>
    </citation>
    <scope>NUCLEOTIDE SEQUENCE</scope>
    <source>
        <strain evidence="2">CBS 121410</strain>
    </source>
</reference>
<evidence type="ECO:0000313" key="3">
    <source>
        <dbReference type="Proteomes" id="UP000799776"/>
    </source>
</evidence>
<sequence length="177" mass="18956">MRSSSSTSAAPATDCYFSILPSTQEPYNSLYHSNHFSVETPTASPHYDVLSPDTLSEPSNPLLAARPSPPYTPSLSMDASKLLQLQTSAAYSTARPQTQPVQDVLDISPINLPRRSGSDSSTSSTSSERSDSASPQLTLIRCCRCHRTASLGSKSMVSFGLNSYYCSRCASIVGYGT</sequence>
<feature type="compositionally biased region" description="Polar residues" evidence="1">
    <location>
        <begin position="90"/>
        <end position="101"/>
    </location>
</feature>
<dbReference type="OrthoDB" id="3920481at2759"/>
<feature type="region of interest" description="Disordered" evidence="1">
    <location>
        <begin position="44"/>
        <end position="76"/>
    </location>
</feature>
<gene>
    <name evidence="2" type="ORF">K490DRAFT_63357</name>
</gene>
<dbReference type="AlphaFoldDB" id="A0A6A5YC22"/>